<gene>
    <name evidence="1" type="ORF">BT96DRAFT_842232</name>
</gene>
<organism evidence="1 2">
    <name type="scientific">Gymnopus androsaceus JB14</name>
    <dbReference type="NCBI Taxonomy" id="1447944"/>
    <lineage>
        <taxon>Eukaryota</taxon>
        <taxon>Fungi</taxon>
        <taxon>Dikarya</taxon>
        <taxon>Basidiomycota</taxon>
        <taxon>Agaricomycotina</taxon>
        <taxon>Agaricomycetes</taxon>
        <taxon>Agaricomycetidae</taxon>
        <taxon>Agaricales</taxon>
        <taxon>Marasmiineae</taxon>
        <taxon>Omphalotaceae</taxon>
        <taxon>Gymnopus</taxon>
    </lineage>
</organism>
<evidence type="ECO:0000313" key="1">
    <source>
        <dbReference type="EMBL" id="KAE9384421.1"/>
    </source>
</evidence>
<dbReference type="OrthoDB" id="3064516at2759"/>
<sequence length="52" mass="6185">HIFRYNYKNTAYGGDIATSMHMVNDNIPLDHYLEIIRFFMTLIMNADEVEVF</sequence>
<feature type="non-terminal residue" evidence="1">
    <location>
        <position position="1"/>
    </location>
</feature>
<reference evidence="1" key="1">
    <citation type="journal article" date="2019" name="Environ. Microbiol.">
        <title>Fungal ecological strategies reflected in gene transcription - a case study of two litter decomposers.</title>
        <authorList>
            <person name="Barbi F."/>
            <person name="Kohler A."/>
            <person name="Barry K."/>
            <person name="Baskaran P."/>
            <person name="Daum C."/>
            <person name="Fauchery L."/>
            <person name="Ihrmark K."/>
            <person name="Kuo A."/>
            <person name="LaButti K."/>
            <person name="Lipzen A."/>
            <person name="Morin E."/>
            <person name="Grigoriev I.V."/>
            <person name="Henrissat B."/>
            <person name="Lindahl B."/>
            <person name="Martin F."/>
        </authorList>
    </citation>
    <scope>NUCLEOTIDE SEQUENCE</scope>
    <source>
        <strain evidence="1">JB14</strain>
    </source>
</reference>
<accession>A0A6A4GG25</accession>
<name>A0A6A4GG25_9AGAR</name>
<keyword evidence="2" id="KW-1185">Reference proteome</keyword>
<protein>
    <submittedName>
        <fullName evidence="1">Uncharacterized protein</fullName>
    </submittedName>
</protein>
<proteinExistence type="predicted"/>
<dbReference type="Proteomes" id="UP000799118">
    <property type="component" value="Unassembled WGS sequence"/>
</dbReference>
<evidence type="ECO:0000313" key="2">
    <source>
        <dbReference type="Proteomes" id="UP000799118"/>
    </source>
</evidence>
<dbReference type="AlphaFoldDB" id="A0A6A4GG25"/>
<dbReference type="EMBL" id="ML770149">
    <property type="protein sequence ID" value="KAE9384421.1"/>
    <property type="molecule type" value="Genomic_DNA"/>
</dbReference>